<reference evidence="7" key="1">
    <citation type="submission" date="2022-11" db="EMBL/GenBank/DDBJ databases">
        <title>Chromosomal genome sequence assembly and mating type (MAT) locus characterization of the leprose asexual lichenized fungus Lepraria neglecta (Nyl.) Erichsen.</title>
        <authorList>
            <person name="Allen J.L."/>
            <person name="Pfeffer B."/>
        </authorList>
    </citation>
    <scope>NUCLEOTIDE SEQUENCE</scope>
    <source>
        <strain evidence="7">Allen 5258</strain>
    </source>
</reference>
<comment type="cofactor">
    <cofactor evidence="1">
        <name>heme</name>
        <dbReference type="ChEBI" id="CHEBI:30413"/>
    </cofactor>
</comment>
<evidence type="ECO:0000256" key="1">
    <source>
        <dbReference type="ARBA" id="ARBA00001971"/>
    </source>
</evidence>
<keyword evidence="3" id="KW-0479">Metal-binding</keyword>
<evidence type="ECO:0000256" key="4">
    <source>
        <dbReference type="ARBA" id="ARBA00023002"/>
    </source>
</evidence>
<gene>
    <name evidence="7" type="ORF">OEA41_003264</name>
</gene>
<dbReference type="GO" id="GO:0016705">
    <property type="term" value="F:oxidoreductase activity, acting on paired donors, with incorporation or reduction of molecular oxygen"/>
    <property type="evidence" value="ECO:0007669"/>
    <property type="project" value="InterPro"/>
</dbReference>
<comment type="similarity">
    <text evidence="2">Belongs to the cytochrome P450 family.</text>
</comment>
<comment type="caution">
    <text evidence="7">The sequence shown here is derived from an EMBL/GenBank/DDBJ whole genome shotgun (WGS) entry which is preliminary data.</text>
</comment>
<name>A0AAD9Z4D1_9LECA</name>
<accession>A0AAD9Z4D1</accession>
<evidence type="ECO:0000313" key="7">
    <source>
        <dbReference type="EMBL" id="KAK3171180.1"/>
    </source>
</evidence>
<keyword evidence="5" id="KW-0408">Iron</keyword>
<dbReference type="AlphaFoldDB" id="A0AAD9Z4D1"/>
<evidence type="ECO:0000256" key="2">
    <source>
        <dbReference type="ARBA" id="ARBA00010617"/>
    </source>
</evidence>
<dbReference type="PANTHER" id="PTHR46206">
    <property type="entry name" value="CYTOCHROME P450"/>
    <property type="match status" value="1"/>
</dbReference>
<dbReference type="Pfam" id="PF00067">
    <property type="entry name" value="p450"/>
    <property type="match status" value="1"/>
</dbReference>
<evidence type="ECO:0000256" key="5">
    <source>
        <dbReference type="ARBA" id="ARBA00023004"/>
    </source>
</evidence>
<dbReference type="Gene3D" id="1.10.630.10">
    <property type="entry name" value="Cytochrome P450"/>
    <property type="match status" value="1"/>
</dbReference>
<keyword evidence="8" id="KW-1185">Reference proteome</keyword>
<dbReference type="SUPFAM" id="SSF48264">
    <property type="entry name" value="Cytochrome P450"/>
    <property type="match status" value="1"/>
</dbReference>
<dbReference type="GO" id="GO:0004497">
    <property type="term" value="F:monooxygenase activity"/>
    <property type="evidence" value="ECO:0007669"/>
    <property type="project" value="UniProtKB-KW"/>
</dbReference>
<sequence length="396" mass="45360">MDGYNKYKDLTFWIRSNDRDILILSNKYVDELRAIPEEKLSGTEAQLENLRGPYYMDVAIRSTLHTRSLNQTMSPNIQAYVDIVRDELAYAMLVSRQDSLWDCHSAGMRNDFEPRGILELNVFTTVLILREFPPFLRPLHPIIVRCLPSWHIMRANFSIARRLIAPVLEQHASKKPSGKTNDDGRASPLPTLMADNGSNDLERDPVNLAHRIHAMLDLKARPKVLESLRDELEKVITTGGWRKLNLLELWKLNSFMSESQRINPPALTVFHHLVMEPLTLSDGTYLPKGTFIAIAAASTPFDPEVTPDPETFDAFRSYRKRLEPDESTRHQYAMVDKDHTHFGHGLFLLNYDLKYPEGKGRPVNKTVDEFIFADPTATVLIKKRKDRNIAVPELTS</sequence>
<dbReference type="InterPro" id="IPR036396">
    <property type="entry name" value="Cyt_P450_sf"/>
</dbReference>
<dbReference type="CDD" id="cd11041">
    <property type="entry name" value="CYP503A1-like"/>
    <property type="match status" value="1"/>
</dbReference>
<evidence type="ECO:0008006" key="9">
    <source>
        <dbReference type="Google" id="ProtNLM"/>
    </source>
</evidence>
<feature type="region of interest" description="Disordered" evidence="6">
    <location>
        <begin position="171"/>
        <end position="200"/>
    </location>
</feature>
<dbReference type="InterPro" id="IPR001128">
    <property type="entry name" value="Cyt_P450"/>
</dbReference>
<evidence type="ECO:0000256" key="6">
    <source>
        <dbReference type="SAM" id="MobiDB-lite"/>
    </source>
</evidence>
<evidence type="ECO:0000313" key="8">
    <source>
        <dbReference type="Proteomes" id="UP001276659"/>
    </source>
</evidence>
<dbReference type="Proteomes" id="UP001276659">
    <property type="component" value="Unassembled WGS sequence"/>
</dbReference>
<dbReference type="EMBL" id="JASNWA010000008">
    <property type="protein sequence ID" value="KAK3171180.1"/>
    <property type="molecule type" value="Genomic_DNA"/>
</dbReference>
<organism evidence="7 8">
    <name type="scientific">Lepraria neglecta</name>
    <dbReference type="NCBI Taxonomy" id="209136"/>
    <lineage>
        <taxon>Eukaryota</taxon>
        <taxon>Fungi</taxon>
        <taxon>Dikarya</taxon>
        <taxon>Ascomycota</taxon>
        <taxon>Pezizomycotina</taxon>
        <taxon>Lecanoromycetes</taxon>
        <taxon>OSLEUM clade</taxon>
        <taxon>Lecanoromycetidae</taxon>
        <taxon>Lecanorales</taxon>
        <taxon>Lecanorineae</taxon>
        <taxon>Stereocaulaceae</taxon>
        <taxon>Lepraria</taxon>
    </lineage>
</organism>
<proteinExistence type="inferred from homology"/>
<dbReference type="GO" id="GO:0005506">
    <property type="term" value="F:iron ion binding"/>
    <property type="evidence" value="ECO:0007669"/>
    <property type="project" value="InterPro"/>
</dbReference>
<dbReference type="GO" id="GO:0020037">
    <property type="term" value="F:heme binding"/>
    <property type="evidence" value="ECO:0007669"/>
    <property type="project" value="InterPro"/>
</dbReference>
<evidence type="ECO:0000256" key="3">
    <source>
        <dbReference type="ARBA" id="ARBA00022723"/>
    </source>
</evidence>
<keyword evidence="4" id="KW-0560">Oxidoreductase</keyword>
<protein>
    <recommendedName>
        <fullName evidence="9">Cytochrome P450</fullName>
    </recommendedName>
</protein>